<protein>
    <recommendedName>
        <fullName evidence="4">Flagellar hook-associated protein 1</fullName>
    </recommendedName>
</protein>
<dbReference type="AlphaFoldDB" id="A0A9X2DVK8"/>
<evidence type="ECO:0000259" key="10">
    <source>
        <dbReference type="Pfam" id="PF22638"/>
    </source>
</evidence>
<evidence type="ECO:0000256" key="1">
    <source>
        <dbReference type="ARBA" id="ARBA00004365"/>
    </source>
</evidence>
<evidence type="ECO:0000256" key="5">
    <source>
        <dbReference type="ARBA" id="ARBA00022525"/>
    </source>
</evidence>
<dbReference type="InterPro" id="IPR010930">
    <property type="entry name" value="Flg_bb/hook_C_dom"/>
</dbReference>
<dbReference type="InterPro" id="IPR002371">
    <property type="entry name" value="FlgK"/>
</dbReference>
<proteinExistence type="inferred from homology"/>
<sequence>MLSTFHGLETARRAMMTQQYALHTVGHNIANANTPGYTRQRVNFAQTEPYPSSGMNSPRIPGHLGTGVKAGSVQRVREAFLDVQYRNEANKVGYWDARYNSLMKMEDILNEPSENGLNHQIDLFWRSFQDLAGSSDDSGARSVVRERGRFIAESFNYMHDSLSEIRNDYKSEIEVTEKEVNALLRQLDNVNEQIRKVEPHGYVTNDLYDEQDRLIDQLSRIVNIKVEREQSGGKPNEVAEGAVTVYLVNENGQAYTKPVLNDAGEQATGDDGEPLFEPIKLVDGTGAQSYLKMKINFDDTNKAVTGYSFMNQVNDEETDVAYAIDDLHTDMPRGEMKALIEAYGYETTVGGETQIVGTYPDMLAEIDLMAYKFATEINNIHKLGFTLGTESEAATNGDDFFDLGDLTGPAGAAKAIKIDAAIEASRNNIAAAGVNLDALTSGARESYETLMSASPRDYEALHALLGNNDNFIEGMPKAYAGSGTNALELANMKDIIMEFSSGNSGTISSYYQSVIGDMAVEAQESARMADSSLSLRDSVEFRRQSVSNVSADEEFTLMIQFQHAYNAAARNITMVDEMLDRIINNMGIVGR</sequence>
<dbReference type="Proteomes" id="UP001139179">
    <property type="component" value="Unassembled WGS sequence"/>
</dbReference>
<dbReference type="GO" id="GO:0044780">
    <property type="term" value="P:bacterial-type flagellum assembly"/>
    <property type="evidence" value="ECO:0007669"/>
    <property type="project" value="InterPro"/>
</dbReference>
<feature type="domain" description="Flagellar basal-body/hook protein C-terminal" evidence="9">
    <location>
        <begin position="546"/>
        <end position="584"/>
    </location>
</feature>
<dbReference type="GO" id="GO:0009424">
    <property type="term" value="C:bacterial-type flagellum hook"/>
    <property type="evidence" value="ECO:0007669"/>
    <property type="project" value="InterPro"/>
</dbReference>
<dbReference type="GO" id="GO:0005198">
    <property type="term" value="F:structural molecule activity"/>
    <property type="evidence" value="ECO:0007669"/>
    <property type="project" value="InterPro"/>
</dbReference>
<dbReference type="PANTHER" id="PTHR30033">
    <property type="entry name" value="FLAGELLAR HOOK-ASSOCIATED PROTEIN 1"/>
    <property type="match status" value="1"/>
</dbReference>
<keyword evidence="11" id="KW-0969">Cilium</keyword>
<comment type="subcellular location">
    <subcellularLocation>
        <location evidence="1">Bacterial flagellum</location>
    </subcellularLocation>
    <subcellularLocation>
        <location evidence="2">Secreted</location>
    </subcellularLocation>
</comment>
<feature type="domain" description="Flagellar hook-associated protein FlgK helical" evidence="10">
    <location>
        <begin position="103"/>
        <end position="401"/>
    </location>
</feature>
<reference evidence="11" key="1">
    <citation type="submission" date="2022-05" db="EMBL/GenBank/DDBJ databases">
        <title>Comparative Genomics of Spacecraft Associated Microbes.</title>
        <authorList>
            <person name="Tran M.T."/>
            <person name="Wright A."/>
            <person name="Seuylemezian A."/>
            <person name="Eisen J."/>
            <person name="Coil D."/>
        </authorList>
    </citation>
    <scope>NUCLEOTIDE SEQUENCE</scope>
    <source>
        <strain evidence="11">214.1.1</strain>
    </source>
</reference>
<name>A0A9X2DVK8_9BACI</name>
<organism evidence="11 12">
    <name type="scientific">Halalkalibacter oceani</name>
    <dbReference type="NCBI Taxonomy" id="1653776"/>
    <lineage>
        <taxon>Bacteria</taxon>
        <taxon>Bacillati</taxon>
        <taxon>Bacillota</taxon>
        <taxon>Bacilli</taxon>
        <taxon>Bacillales</taxon>
        <taxon>Bacillaceae</taxon>
        <taxon>Halalkalibacter</taxon>
    </lineage>
</organism>
<dbReference type="NCBIfam" id="TIGR02492">
    <property type="entry name" value="flgK_ends"/>
    <property type="match status" value="1"/>
</dbReference>
<evidence type="ECO:0000256" key="3">
    <source>
        <dbReference type="ARBA" id="ARBA00009677"/>
    </source>
</evidence>
<comment type="similarity">
    <text evidence="3">Belongs to the flagella basal body rod proteins family.</text>
</comment>
<evidence type="ECO:0000256" key="6">
    <source>
        <dbReference type="ARBA" id="ARBA00023143"/>
    </source>
</evidence>
<evidence type="ECO:0000259" key="8">
    <source>
        <dbReference type="Pfam" id="PF00460"/>
    </source>
</evidence>
<dbReference type="Pfam" id="PF22638">
    <property type="entry name" value="FlgK_D1"/>
    <property type="match status" value="1"/>
</dbReference>
<dbReference type="InterPro" id="IPR053927">
    <property type="entry name" value="FlgK_helical"/>
</dbReference>
<evidence type="ECO:0000313" key="12">
    <source>
        <dbReference type="Proteomes" id="UP001139179"/>
    </source>
</evidence>
<dbReference type="GO" id="GO:0005576">
    <property type="term" value="C:extracellular region"/>
    <property type="evidence" value="ECO:0007669"/>
    <property type="project" value="UniProtKB-SubCell"/>
</dbReference>
<feature type="coiled-coil region" evidence="7">
    <location>
        <begin position="159"/>
        <end position="193"/>
    </location>
</feature>
<keyword evidence="5" id="KW-0964">Secreted</keyword>
<accession>A0A9X2DVK8</accession>
<evidence type="ECO:0000313" key="11">
    <source>
        <dbReference type="EMBL" id="MCM3716128.1"/>
    </source>
</evidence>
<gene>
    <name evidence="11" type="primary">flgK</name>
    <name evidence="11" type="ORF">M3202_18965</name>
</gene>
<feature type="domain" description="Flagellar basal body rod protein N-terminal" evidence="8">
    <location>
        <begin position="8"/>
        <end position="38"/>
    </location>
</feature>
<evidence type="ECO:0000256" key="2">
    <source>
        <dbReference type="ARBA" id="ARBA00004613"/>
    </source>
</evidence>
<dbReference type="InterPro" id="IPR001444">
    <property type="entry name" value="Flag_bb_rod_N"/>
</dbReference>
<evidence type="ECO:0000256" key="7">
    <source>
        <dbReference type="SAM" id="Coils"/>
    </source>
</evidence>
<dbReference type="Pfam" id="PF06429">
    <property type="entry name" value="Flg_bbr_C"/>
    <property type="match status" value="1"/>
</dbReference>
<keyword evidence="12" id="KW-1185">Reference proteome</keyword>
<dbReference type="EMBL" id="JAMBOL010000029">
    <property type="protein sequence ID" value="MCM3716128.1"/>
    <property type="molecule type" value="Genomic_DNA"/>
</dbReference>
<keyword evidence="7" id="KW-0175">Coiled coil</keyword>
<keyword evidence="11" id="KW-0282">Flagellum</keyword>
<dbReference type="Pfam" id="PF00460">
    <property type="entry name" value="Flg_bb_rod"/>
    <property type="match status" value="1"/>
</dbReference>
<evidence type="ECO:0000256" key="4">
    <source>
        <dbReference type="ARBA" id="ARBA00016244"/>
    </source>
</evidence>
<evidence type="ECO:0000259" key="9">
    <source>
        <dbReference type="Pfam" id="PF06429"/>
    </source>
</evidence>
<dbReference type="SUPFAM" id="SSF64518">
    <property type="entry name" value="Phase 1 flagellin"/>
    <property type="match status" value="1"/>
</dbReference>
<dbReference type="PANTHER" id="PTHR30033:SF1">
    <property type="entry name" value="FLAGELLAR HOOK-ASSOCIATED PROTEIN 1"/>
    <property type="match status" value="1"/>
</dbReference>
<dbReference type="RefSeq" id="WP_251224806.1">
    <property type="nucleotide sequence ID" value="NZ_JAMBOL010000029.1"/>
</dbReference>
<keyword evidence="11" id="KW-0966">Cell projection</keyword>
<keyword evidence="6" id="KW-0975">Bacterial flagellum</keyword>
<comment type="caution">
    <text evidence="11">The sequence shown here is derived from an EMBL/GenBank/DDBJ whole genome shotgun (WGS) entry which is preliminary data.</text>
</comment>